<feature type="region of interest" description="Disordered" evidence="1">
    <location>
        <begin position="150"/>
        <end position="181"/>
    </location>
</feature>
<accession>A0AAN9J159</accession>
<evidence type="ECO:0000256" key="1">
    <source>
        <dbReference type="SAM" id="MobiDB-lite"/>
    </source>
</evidence>
<evidence type="ECO:0000313" key="2">
    <source>
        <dbReference type="EMBL" id="KAK7290168.1"/>
    </source>
</evidence>
<dbReference type="EMBL" id="JAYWIO010000001">
    <property type="protein sequence ID" value="KAK7290168.1"/>
    <property type="molecule type" value="Genomic_DNA"/>
</dbReference>
<dbReference type="AlphaFoldDB" id="A0AAN9J159"/>
<gene>
    <name evidence="2" type="ORF">RIF29_04395</name>
</gene>
<keyword evidence="3" id="KW-1185">Reference proteome</keyword>
<evidence type="ECO:0008006" key="4">
    <source>
        <dbReference type="Google" id="ProtNLM"/>
    </source>
</evidence>
<reference evidence="2 3" key="1">
    <citation type="submission" date="2024-01" db="EMBL/GenBank/DDBJ databases">
        <title>The genomes of 5 underutilized Papilionoideae crops provide insights into root nodulation and disease resistanc.</title>
        <authorList>
            <person name="Yuan L."/>
        </authorList>
    </citation>
    <scope>NUCLEOTIDE SEQUENCE [LARGE SCALE GENOMIC DNA]</scope>
    <source>
        <strain evidence="2">ZHUSHIDOU_FW_LH</strain>
        <tissue evidence="2">Leaf</tissue>
    </source>
</reference>
<sequence>MFVRATDNNEAWCVVGDFSVACLKEERIGLSNIFGNIDSSIKRYTAEIEALEDRAGDIGMNPDELGVRRDLMAKLWKGLSDKDSLLHQKARVKWVQDGDVNSAFFHACLVLFVIISRLTSLSLLQLDQLLMASPFPKSRKQIIGESSKSLKIAENSGTPNDSKPSNDVERQANKSLKFACK</sequence>
<protein>
    <recommendedName>
        <fullName evidence="4">RNA-directed DNA polymerase, eukaryota, reverse transcriptase zinc-binding domain protein</fullName>
    </recommendedName>
</protein>
<feature type="compositionally biased region" description="Polar residues" evidence="1">
    <location>
        <begin position="150"/>
        <end position="163"/>
    </location>
</feature>
<name>A0AAN9J159_CROPI</name>
<organism evidence="2 3">
    <name type="scientific">Crotalaria pallida</name>
    <name type="common">Smooth rattlebox</name>
    <name type="synonym">Crotalaria striata</name>
    <dbReference type="NCBI Taxonomy" id="3830"/>
    <lineage>
        <taxon>Eukaryota</taxon>
        <taxon>Viridiplantae</taxon>
        <taxon>Streptophyta</taxon>
        <taxon>Embryophyta</taxon>
        <taxon>Tracheophyta</taxon>
        <taxon>Spermatophyta</taxon>
        <taxon>Magnoliopsida</taxon>
        <taxon>eudicotyledons</taxon>
        <taxon>Gunneridae</taxon>
        <taxon>Pentapetalae</taxon>
        <taxon>rosids</taxon>
        <taxon>fabids</taxon>
        <taxon>Fabales</taxon>
        <taxon>Fabaceae</taxon>
        <taxon>Papilionoideae</taxon>
        <taxon>50 kb inversion clade</taxon>
        <taxon>genistoids sensu lato</taxon>
        <taxon>core genistoids</taxon>
        <taxon>Crotalarieae</taxon>
        <taxon>Crotalaria</taxon>
    </lineage>
</organism>
<comment type="caution">
    <text evidence="2">The sequence shown here is derived from an EMBL/GenBank/DDBJ whole genome shotgun (WGS) entry which is preliminary data.</text>
</comment>
<evidence type="ECO:0000313" key="3">
    <source>
        <dbReference type="Proteomes" id="UP001372338"/>
    </source>
</evidence>
<proteinExistence type="predicted"/>
<dbReference type="Proteomes" id="UP001372338">
    <property type="component" value="Unassembled WGS sequence"/>
</dbReference>